<organism evidence="3 4">
    <name type="scientific">Bartonella elizabethae F9251 = ATCC 49927</name>
    <dbReference type="NCBI Taxonomy" id="1094555"/>
    <lineage>
        <taxon>Bacteria</taxon>
        <taxon>Pseudomonadati</taxon>
        <taxon>Pseudomonadota</taxon>
        <taxon>Alphaproteobacteria</taxon>
        <taxon>Hyphomicrobiales</taxon>
        <taxon>Bartonellaceae</taxon>
        <taxon>Bartonella</taxon>
    </lineage>
</organism>
<evidence type="ECO:0000313" key="4">
    <source>
        <dbReference type="Proteomes" id="UP000008941"/>
    </source>
</evidence>
<keyword evidence="2" id="KW-0472">Membrane</keyword>
<comment type="caution">
    <text evidence="3">The sequence shown here is derived from an EMBL/GenBank/DDBJ whole genome shotgun (WGS) entry which is preliminary data.</text>
</comment>
<proteinExistence type="predicted"/>
<evidence type="ECO:0000256" key="2">
    <source>
        <dbReference type="SAM" id="Phobius"/>
    </source>
</evidence>
<dbReference type="EMBL" id="AIMF01000048">
    <property type="protein sequence ID" value="EJF92217.1"/>
    <property type="molecule type" value="Genomic_DNA"/>
</dbReference>
<name>J1K3X5_BAREL</name>
<dbReference type="AlphaFoldDB" id="J1K3X5"/>
<evidence type="ECO:0008006" key="5">
    <source>
        <dbReference type="Google" id="ProtNLM"/>
    </source>
</evidence>
<evidence type="ECO:0000256" key="1">
    <source>
        <dbReference type="ARBA" id="ARBA00004141"/>
    </source>
</evidence>
<dbReference type="PATRIC" id="fig|1094555.3.peg.1907"/>
<reference evidence="3 4" key="1">
    <citation type="submission" date="2012-03" db="EMBL/GenBank/DDBJ databases">
        <title>The Genome Sequence of Bartonella elizabethae F9251.</title>
        <authorList>
            <consortium name="The Broad Institute Genome Sequencing Platform"/>
            <consortium name="The Broad Institute Genome Sequencing Center for Infectious Disease"/>
            <person name="Feldgarden M."/>
            <person name="Kirby J."/>
            <person name="Kosoy M."/>
            <person name="Birtles R."/>
            <person name="Probert W.S."/>
            <person name="Chiaraviglio L."/>
            <person name="Young S.K."/>
            <person name="Zeng Q."/>
            <person name="Gargeya S."/>
            <person name="Fitzgerald M."/>
            <person name="Haas B."/>
            <person name="Abouelleil A."/>
            <person name="Alvarado L."/>
            <person name="Arachchi H.M."/>
            <person name="Berlin A."/>
            <person name="Chapman S.B."/>
            <person name="Gearin G."/>
            <person name="Goldberg J."/>
            <person name="Griggs A."/>
            <person name="Gujja S."/>
            <person name="Hansen M."/>
            <person name="Heiman D."/>
            <person name="Howarth C."/>
            <person name="Larimer J."/>
            <person name="Lui A."/>
            <person name="MacDonald P.J.P."/>
            <person name="McCowen C."/>
            <person name="Montmayeur A."/>
            <person name="Murphy C."/>
            <person name="Neiman D."/>
            <person name="Pearson M."/>
            <person name="Priest M."/>
            <person name="Roberts A."/>
            <person name="Saif S."/>
            <person name="Shea T."/>
            <person name="Sisk P."/>
            <person name="Stolte C."/>
            <person name="Sykes S."/>
            <person name="Wortman J."/>
            <person name="Nusbaum C."/>
            <person name="Birren B."/>
        </authorList>
    </citation>
    <scope>NUCLEOTIDE SEQUENCE [LARGE SCALE GENOMIC DNA]</scope>
    <source>
        <strain evidence="3 4">F9251</strain>
    </source>
</reference>
<sequence length="121" mass="12702">MSTDEQILFVKKRGKMTDNRLQNIIFIVTMLLFTAVLMCDFSYAASTTAAGGFGNLDGVLGNIVAVMTGTTARLIAIICVAAVGIGWMYGFIDLRKAAYCVLGIALVFGAPSLVGKLAGTA</sequence>
<keyword evidence="2" id="KW-0812">Transmembrane</keyword>
<gene>
    <name evidence="3" type="ORF">MEE_01612</name>
</gene>
<accession>J1K3X5</accession>
<dbReference type="GO" id="GO:0016020">
    <property type="term" value="C:membrane"/>
    <property type="evidence" value="ECO:0007669"/>
    <property type="project" value="UniProtKB-SubCell"/>
</dbReference>
<dbReference type="InterPro" id="IPR007039">
    <property type="entry name" value="TrbC/VirB2"/>
</dbReference>
<feature type="transmembrane region" description="Helical" evidence="2">
    <location>
        <begin position="21"/>
        <end position="43"/>
    </location>
</feature>
<keyword evidence="2" id="KW-1133">Transmembrane helix</keyword>
<dbReference type="Proteomes" id="UP000008941">
    <property type="component" value="Unassembled WGS sequence"/>
</dbReference>
<protein>
    <recommendedName>
        <fullName evidence="5">Type IV secretion system protein virB2</fullName>
    </recommendedName>
</protein>
<comment type="subcellular location">
    <subcellularLocation>
        <location evidence="1">Membrane</location>
        <topology evidence="1">Multi-pass membrane protein</topology>
    </subcellularLocation>
</comment>
<evidence type="ECO:0000313" key="3">
    <source>
        <dbReference type="EMBL" id="EJF92217.1"/>
    </source>
</evidence>
<dbReference type="STRING" id="807.GCA_002022705_01597"/>
<feature type="transmembrane region" description="Helical" evidence="2">
    <location>
        <begin position="63"/>
        <end position="85"/>
    </location>
</feature>
<dbReference type="Pfam" id="PF04956">
    <property type="entry name" value="TrbC"/>
    <property type="match status" value="1"/>
</dbReference>
<dbReference type="HOGENOM" id="CLU_158657_0_0_5"/>
<feature type="transmembrane region" description="Helical" evidence="2">
    <location>
        <begin position="97"/>
        <end position="118"/>
    </location>
</feature>